<name>A0A240E6L4_9GAMM</name>
<dbReference type="Proteomes" id="UP000219042">
    <property type="component" value="Unassembled WGS sequence"/>
</dbReference>
<dbReference type="OrthoDB" id="6691417at2"/>
<evidence type="ECO:0000313" key="1">
    <source>
        <dbReference type="EMBL" id="SNX44242.1"/>
    </source>
</evidence>
<dbReference type="EMBL" id="OANT01000002">
    <property type="protein sequence ID" value="SNX44242.1"/>
    <property type="molecule type" value="Genomic_DNA"/>
</dbReference>
<sequence>MASNQGTLETIVVTATDENPGPWVGRTAKDAYALYNAIYALGTISTAHFGVEFSPLFNDGKIANLDLALFDNSTYKIPFLAQNVEASLIDADTDSIKVGAFNLNHITGNASNEVQISFIETKNGDISESFRLIKNCTFNDDGTQFPPKDYLMRVQIYSFDRNDYNFRAIEQAYIVALQAASVPFDATNLNGVLVVPVTFTKMFPMLVNL</sequence>
<organism evidence="1 2">
    <name type="scientific">Acinetobacter puyangensis</name>
    <dbReference type="NCBI Taxonomy" id="1096779"/>
    <lineage>
        <taxon>Bacteria</taxon>
        <taxon>Pseudomonadati</taxon>
        <taxon>Pseudomonadota</taxon>
        <taxon>Gammaproteobacteria</taxon>
        <taxon>Moraxellales</taxon>
        <taxon>Moraxellaceae</taxon>
        <taxon>Acinetobacter</taxon>
    </lineage>
</organism>
<evidence type="ECO:0000313" key="2">
    <source>
        <dbReference type="Proteomes" id="UP000219042"/>
    </source>
</evidence>
<proteinExistence type="predicted"/>
<gene>
    <name evidence="1" type="ORF">SAMN05421731_102403</name>
</gene>
<accession>A0A240E6L4</accession>
<reference evidence="2" key="1">
    <citation type="submission" date="2016-09" db="EMBL/GenBank/DDBJ databases">
        <authorList>
            <person name="Varghese N."/>
            <person name="Submissions S."/>
        </authorList>
    </citation>
    <scope>NUCLEOTIDE SEQUENCE [LARGE SCALE GENOMIC DNA]</scope>
    <source>
        <strain evidence="2">ANC 4466</strain>
    </source>
</reference>
<dbReference type="AlphaFoldDB" id="A0A240E6L4"/>
<dbReference type="RefSeq" id="WP_097078485.1">
    <property type="nucleotide sequence ID" value="NZ_BAABHT010000003.1"/>
</dbReference>
<keyword evidence="2" id="KW-1185">Reference proteome</keyword>
<protein>
    <submittedName>
        <fullName evidence="1">Uncharacterized protein</fullName>
    </submittedName>
</protein>